<dbReference type="EMBL" id="JBGORX010000025">
    <property type="protein sequence ID" value="MFJ1270226.1"/>
    <property type="molecule type" value="Genomic_DNA"/>
</dbReference>
<reference evidence="2 3" key="1">
    <citation type="submission" date="2024-08" db="EMBL/GenBank/DDBJ databases">
        <title>Draft Genome Sequence of Legionella lytica strain DSB2004, Isolated From a Fire Sprinkler System.</title>
        <authorList>
            <person name="Everhart A.D."/>
            <person name="Kidane D.T."/>
            <person name="Farone A.L."/>
            <person name="Farone M.B."/>
        </authorList>
    </citation>
    <scope>NUCLEOTIDE SEQUENCE [LARGE SCALE GENOMIC DNA]</scope>
    <source>
        <strain evidence="2 3">DSB2004</strain>
    </source>
</reference>
<feature type="domain" description="IPT/TIG" evidence="1">
    <location>
        <begin position="294"/>
        <end position="378"/>
    </location>
</feature>
<feature type="domain" description="IPT/TIG" evidence="1">
    <location>
        <begin position="122"/>
        <end position="206"/>
    </location>
</feature>
<keyword evidence="3" id="KW-1185">Reference proteome</keyword>
<protein>
    <submittedName>
        <fullName evidence="2">IPT/TIG domain-containing protein</fullName>
    </submittedName>
</protein>
<dbReference type="InterPro" id="IPR014756">
    <property type="entry name" value="Ig_E-set"/>
</dbReference>
<accession>A0ABW8DE03</accession>
<proteinExistence type="predicted"/>
<dbReference type="CDD" id="cd00102">
    <property type="entry name" value="IPT"/>
    <property type="match status" value="3"/>
</dbReference>
<feature type="domain" description="IPT/TIG" evidence="1">
    <location>
        <begin position="209"/>
        <end position="291"/>
    </location>
</feature>
<dbReference type="InterPro" id="IPR031148">
    <property type="entry name" value="Plexin"/>
</dbReference>
<gene>
    <name evidence="2" type="ORF">ACD661_16905</name>
</gene>
<dbReference type="InterPro" id="IPR013783">
    <property type="entry name" value="Ig-like_fold"/>
</dbReference>
<feature type="domain" description="IPT/TIG" evidence="1">
    <location>
        <begin position="35"/>
        <end position="119"/>
    </location>
</feature>
<dbReference type="PANTHER" id="PTHR22625">
    <property type="entry name" value="PLEXIN"/>
    <property type="match status" value="1"/>
</dbReference>
<feature type="non-terminal residue" evidence="2">
    <location>
        <position position="404"/>
    </location>
</feature>
<organism evidence="2 3">
    <name type="scientific">Legionella lytica</name>
    <dbReference type="NCBI Taxonomy" id="96232"/>
    <lineage>
        <taxon>Bacteria</taxon>
        <taxon>Pseudomonadati</taxon>
        <taxon>Pseudomonadota</taxon>
        <taxon>Gammaproteobacteria</taxon>
        <taxon>Legionellales</taxon>
        <taxon>Legionellaceae</taxon>
        <taxon>Legionella</taxon>
    </lineage>
</organism>
<name>A0ABW8DE03_9GAMM</name>
<feature type="non-terminal residue" evidence="2">
    <location>
        <position position="1"/>
    </location>
</feature>
<dbReference type="PANTHER" id="PTHR22625:SF70">
    <property type="entry name" value="PLEXIN A, ISOFORM A"/>
    <property type="match status" value="1"/>
</dbReference>
<evidence type="ECO:0000313" key="2">
    <source>
        <dbReference type="EMBL" id="MFJ1270226.1"/>
    </source>
</evidence>
<dbReference type="Pfam" id="PF01833">
    <property type="entry name" value="TIG"/>
    <property type="match status" value="4"/>
</dbReference>
<dbReference type="SUPFAM" id="SSF81296">
    <property type="entry name" value="E set domains"/>
    <property type="match status" value="4"/>
</dbReference>
<sequence length="404" mass="38167">TVPAYVSGSLIKDVVVNNGAGSATLTAGFTYIENAPSLTALTPGTGSILGGTTVTLTGSGFAPGTTVTFGGVAATSVTVMNSTTLTAVTPAYSSGSLSVSVVVNNGVANATLINAFTYQAEAPTISSVSPNTGPAAGGTSITIAGSNFVPGTTVTIGGIPASSVTISSTGSLTAEVPAYVSGPLAADVTVTNAEGSTTLAGGFTYTAATPTLTSIAPNSGTTAGGTTITLTGTGFVPGATVQLDGINAVNVQVLNNTTLTAVTPAHASGAVDVVVNNGAGSVTLSAAFTYVGGGLSLSGISPSTGSVAGGTVITLSGANLSGTTSVTVSGVAASGVTVVNATTVTAIVPAYVSGALAADVTVSDGSSNATLVGGFTYQAIAPSITSISPNTSTVAGGVMATVTG</sequence>
<evidence type="ECO:0000313" key="3">
    <source>
        <dbReference type="Proteomes" id="UP001615550"/>
    </source>
</evidence>
<dbReference type="SMART" id="SM00429">
    <property type="entry name" value="IPT"/>
    <property type="match status" value="4"/>
</dbReference>
<dbReference type="InterPro" id="IPR002909">
    <property type="entry name" value="IPT_dom"/>
</dbReference>
<comment type="caution">
    <text evidence="2">The sequence shown here is derived from an EMBL/GenBank/DDBJ whole genome shotgun (WGS) entry which is preliminary data.</text>
</comment>
<dbReference type="Gene3D" id="2.60.40.10">
    <property type="entry name" value="Immunoglobulins"/>
    <property type="match status" value="4"/>
</dbReference>
<dbReference type="RefSeq" id="WP_400189005.1">
    <property type="nucleotide sequence ID" value="NZ_JBGORX010000025.1"/>
</dbReference>
<evidence type="ECO:0000259" key="1">
    <source>
        <dbReference type="SMART" id="SM00429"/>
    </source>
</evidence>
<dbReference type="Proteomes" id="UP001615550">
    <property type="component" value="Unassembled WGS sequence"/>
</dbReference>